<dbReference type="EMBL" id="ADBV01009623">
    <property type="protein sequence ID" value="EJW76063.1"/>
    <property type="molecule type" value="Genomic_DNA"/>
</dbReference>
<reference evidence="2" key="1">
    <citation type="submission" date="2012-08" db="EMBL/GenBank/DDBJ databases">
        <title>The Genome Sequence of Wuchereria bancrofti.</title>
        <authorList>
            <person name="Nutman T.B."/>
            <person name="Fink D.L."/>
            <person name="Russ C."/>
            <person name="Young S."/>
            <person name="Zeng Q."/>
            <person name="Koehrsen M."/>
            <person name="Alvarado L."/>
            <person name="Berlin A."/>
            <person name="Chapman S.B."/>
            <person name="Chen Z."/>
            <person name="Freedman E."/>
            <person name="Gellesch M."/>
            <person name="Goldberg J."/>
            <person name="Griggs A."/>
            <person name="Gujja S."/>
            <person name="Heilman E.R."/>
            <person name="Heiman D."/>
            <person name="Hepburn T."/>
            <person name="Howarth C."/>
            <person name="Jen D."/>
            <person name="Larson L."/>
            <person name="Lewis B."/>
            <person name="Mehta T."/>
            <person name="Park D."/>
            <person name="Pearson M."/>
            <person name="Roberts A."/>
            <person name="Saif S."/>
            <person name="Shea T."/>
            <person name="Shenoy N."/>
            <person name="Sisk P."/>
            <person name="Stolte C."/>
            <person name="Sykes S."/>
            <person name="Walk T."/>
            <person name="White J."/>
            <person name="Yandava C."/>
            <person name="Haas B."/>
            <person name="Henn M.R."/>
            <person name="Nusbaum C."/>
            <person name="Birren B."/>
        </authorList>
    </citation>
    <scope>NUCLEOTIDE SEQUENCE [LARGE SCALE GENOMIC DNA]</scope>
    <source>
        <strain evidence="2">NA</strain>
    </source>
</reference>
<protein>
    <submittedName>
        <fullName evidence="1">Uncharacterized protein</fullName>
    </submittedName>
</protein>
<gene>
    <name evidence="1" type="ORF">WUBG_13032</name>
</gene>
<dbReference type="Proteomes" id="UP000004810">
    <property type="component" value="Unassembled WGS sequence"/>
</dbReference>
<sequence length="52" mass="6089">TLKLLPIGAEGIVEKIIQLGAQNLCKFHNMYWIECRTQLTLQIYLTQRNEKN</sequence>
<accession>J9E1R4</accession>
<name>J9E1R4_WUCBA</name>
<evidence type="ECO:0000313" key="1">
    <source>
        <dbReference type="EMBL" id="EJW76063.1"/>
    </source>
</evidence>
<evidence type="ECO:0000313" key="2">
    <source>
        <dbReference type="Proteomes" id="UP000004810"/>
    </source>
</evidence>
<proteinExistence type="predicted"/>
<dbReference type="AlphaFoldDB" id="J9E1R4"/>
<comment type="caution">
    <text evidence="1">The sequence shown here is derived from an EMBL/GenBank/DDBJ whole genome shotgun (WGS) entry which is preliminary data.</text>
</comment>
<organism evidence="1 2">
    <name type="scientific">Wuchereria bancrofti</name>
    <dbReference type="NCBI Taxonomy" id="6293"/>
    <lineage>
        <taxon>Eukaryota</taxon>
        <taxon>Metazoa</taxon>
        <taxon>Ecdysozoa</taxon>
        <taxon>Nematoda</taxon>
        <taxon>Chromadorea</taxon>
        <taxon>Rhabditida</taxon>
        <taxon>Spirurina</taxon>
        <taxon>Spiruromorpha</taxon>
        <taxon>Filarioidea</taxon>
        <taxon>Onchocercidae</taxon>
        <taxon>Wuchereria</taxon>
    </lineage>
</organism>
<feature type="non-terminal residue" evidence="1">
    <location>
        <position position="1"/>
    </location>
</feature>